<dbReference type="AlphaFoldDB" id="A0A6J4VIF7"/>
<name>A0A6J4VIF7_9BACT</name>
<evidence type="ECO:0000313" key="2">
    <source>
        <dbReference type="EMBL" id="CAA9574659.1"/>
    </source>
</evidence>
<feature type="compositionally biased region" description="Low complexity" evidence="1">
    <location>
        <begin position="78"/>
        <end position="112"/>
    </location>
</feature>
<organism evidence="2">
    <name type="scientific">uncultured Thermomicrobiales bacterium</name>
    <dbReference type="NCBI Taxonomy" id="1645740"/>
    <lineage>
        <taxon>Bacteria</taxon>
        <taxon>Pseudomonadati</taxon>
        <taxon>Thermomicrobiota</taxon>
        <taxon>Thermomicrobia</taxon>
        <taxon>Thermomicrobiales</taxon>
        <taxon>environmental samples</taxon>
    </lineage>
</organism>
<protein>
    <submittedName>
        <fullName evidence="2">Uncharacterized protein</fullName>
    </submittedName>
</protein>
<sequence length="129" mass="13766">DEIGRPCRYPRQPAGARGGAGRPRPRPAPGRSPNRRRRSDQLGALLGAGRRARAGRGVGRHPRQPRIPAARLRHAARPGRLGRPGRLPNPALAPPTAGRAAPGAHRGLARLAQHSPSRRAPAARRPRLA</sequence>
<feature type="non-terminal residue" evidence="2">
    <location>
        <position position="129"/>
    </location>
</feature>
<dbReference type="EMBL" id="CADCWM010000659">
    <property type="protein sequence ID" value="CAA9574659.1"/>
    <property type="molecule type" value="Genomic_DNA"/>
</dbReference>
<feature type="non-terminal residue" evidence="2">
    <location>
        <position position="1"/>
    </location>
</feature>
<feature type="region of interest" description="Disordered" evidence="1">
    <location>
        <begin position="1"/>
        <end position="129"/>
    </location>
</feature>
<proteinExistence type="predicted"/>
<accession>A0A6J4VIF7</accession>
<reference evidence="2" key="1">
    <citation type="submission" date="2020-02" db="EMBL/GenBank/DDBJ databases">
        <authorList>
            <person name="Meier V. D."/>
        </authorList>
    </citation>
    <scope>NUCLEOTIDE SEQUENCE</scope>
    <source>
        <strain evidence="2">AVDCRST_MAG88</strain>
    </source>
</reference>
<feature type="compositionally biased region" description="Basic residues" evidence="1">
    <location>
        <begin position="50"/>
        <end position="64"/>
    </location>
</feature>
<evidence type="ECO:0000256" key="1">
    <source>
        <dbReference type="SAM" id="MobiDB-lite"/>
    </source>
</evidence>
<gene>
    <name evidence="2" type="ORF">AVDCRST_MAG88-2702</name>
</gene>